<keyword evidence="3" id="KW-1185">Reference proteome</keyword>
<evidence type="ECO:0000256" key="1">
    <source>
        <dbReference type="SAM" id="MobiDB-lite"/>
    </source>
</evidence>
<sequence length="83" mass="8991">MPVIKKFGAGKLPAPNRTQGTGNTLRLPQPILEELIMAISILNHTAPSGQLTSLLTALLFYQPHLARATKVASGITFVRLRQT</sequence>
<gene>
    <name evidence="2" type="ORF">CFE62_003540</name>
</gene>
<dbReference type="Proteomes" id="UP000226429">
    <property type="component" value="Unassembled WGS sequence"/>
</dbReference>
<reference evidence="2 3" key="1">
    <citation type="journal article" date="2017" name="Int. J. Syst. Evol. Microbiol.">
        <title>Aquarickettsiella crustaci n. gen. n. sp. (Gammaproteobacteria: Legionellales: Coxiellaceae); a bacterial pathogen of the freshwater crustacean: Gammarus fossarum (Malacostraca: Amphipoda).</title>
        <authorList>
            <person name="Bojko J."/>
            <person name="Dunn A.M."/>
            <person name="Stebbing P.D."/>
            <person name="Van Aerle R."/>
            <person name="Bacela-Spychalska K."/>
            <person name="Bean T.P."/>
            <person name="Stentiford G.D."/>
        </authorList>
    </citation>
    <scope>NUCLEOTIDE SEQUENCE [LARGE SCALE GENOMIC DNA]</scope>
    <source>
        <strain evidence="2">RA15029</strain>
    </source>
</reference>
<proteinExistence type="predicted"/>
<dbReference type="AlphaFoldDB" id="A0A370CHT2"/>
<accession>A0A370CHT2</accession>
<protein>
    <submittedName>
        <fullName evidence="2">Uncharacterized protein</fullName>
    </submittedName>
</protein>
<feature type="region of interest" description="Disordered" evidence="1">
    <location>
        <begin position="1"/>
        <end position="24"/>
    </location>
</feature>
<evidence type="ECO:0000313" key="2">
    <source>
        <dbReference type="EMBL" id="RDH40441.1"/>
    </source>
</evidence>
<comment type="caution">
    <text evidence="2">The sequence shown here is derived from an EMBL/GenBank/DDBJ whole genome shotgun (WGS) entry which is preliminary data.</text>
</comment>
<dbReference type="EMBL" id="NMOS02000008">
    <property type="protein sequence ID" value="RDH40441.1"/>
    <property type="molecule type" value="Genomic_DNA"/>
</dbReference>
<reference evidence="2 3" key="2">
    <citation type="journal article" date="2018" name="J. Invertebr. Pathol.">
        <title>'Candidatus Aquirickettsiella gammari' (Gammaproteobacteria: Legionellales: Coxiellaceae): A bacterial pathogen of the freshwater crustacean Gammarus fossarum (Malacostraca: Amphipoda).</title>
        <authorList>
            <person name="Bojko J."/>
            <person name="Dunn A.M."/>
            <person name="Stebbing P.D."/>
            <person name="van Aerle R."/>
            <person name="Bacela-Spychalska K."/>
            <person name="Bean T.P."/>
            <person name="Urrutia A."/>
            <person name="Stentiford G.D."/>
        </authorList>
    </citation>
    <scope>NUCLEOTIDE SEQUENCE [LARGE SCALE GENOMIC DNA]</scope>
    <source>
        <strain evidence="2">RA15029</strain>
    </source>
</reference>
<name>A0A370CHT2_9COXI</name>
<organism evidence="2 3">
    <name type="scientific">Candidatus Aquirickettsiella gammari</name>
    <dbReference type="NCBI Taxonomy" id="2016198"/>
    <lineage>
        <taxon>Bacteria</taxon>
        <taxon>Pseudomonadati</taxon>
        <taxon>Pseudomonadota</taxon>
        <taxon>Gammaproteobacteria</taxon>
        <taxon>Legionellales</taxon>
        <taxon>Coxiellaceae</taxon>
        <taxon>Candidatus Aquirickettsiella</taxon>
    </lineage>
</organism>
<evidence type="ECO:0000313" key="3">
    <source>
        <dbReference type="Proteomes" id="UP000226429"/>
    </source>
</evidence>